<dbReference type="GO" id="GO:0008153">
    <property type="term" value="P:4-aminobenzoate biosynthetic process"/>
    <property type="evidence" value="ECO:0007669"/>
    <property type="project" value="TreeGrafter"/>
</dbReference>
<dbReference type="EC" id="2.6.1.85" evidence="2"/>
<keyword evidence="4" id="KW-0315">Glutamine amidotransferase</keyword>
<dbReference type="GO" id="GO:0005737">
    <property type="term" value="C:cytoplasm"/>
    <property type="evidence" value="ECO:0007669"/>
    <property type="project" value="TreeGrafter"/>
</dbReference>
<dbReference type="PRINTS" id="PR00097">
    <property type="entry name" value="ANTSNTHASEII"/>
</dbReference>
<reference evidence="7" key="1">
    <citation type="submission" date="2022-01" db="EMBL/GenBank/DDBJ databases">
        <title>Corynebacterium sp. nov isolated from isolated from the feces of the greater white-fronted geese (Anser albifrons) at Poyang Lake, PR China.</title>
        <authorList>
            <person name="Liu Q."/>
        </authorList>
    </citation>
    <scope>NUCLEOTIDE SEQUENCE</scope>
    <source>
        <strain evidence="7">JCM 32435</strain>
    </source>
</reference>
<feature type="domain" description="Chorismate-utilising enzyme C-terminal" evidence="6">
    <location>
        <begin position="361"/>
        <end position="606"/>
    </location>
</feature>
<keyword evidence="3" id="KW-0808">Transferase</keyword>
<dbReference type="EMBL" id="JAKGSI010000004">
    <property type="protein sequence ID" value="MCF4007119.1"/>
    <property type="molecule type" value="Genomic_DNA"/>
</dbReference>
<dbReference type="Pfam" id="PF00425">
    <property type="entry name" value="Chorismate_bind"/>
    <property type="match status" value="1"/>
</dbReference>
<evidence type="ECO:0000256" key="2">
    <source>
        <dbReference type="ARBA" id="ARBA00013139"/>
    </source>
</evidence>
<accession>A0A9X1QPT0</accession>
<dbReference type="InterPro" id="IPR015890">
    <property type="entry name" value="Chorismate_C"/>
</dbReference>
<keyword evidence="8" id="KW-1185">Reference proteome</keyword>
<dbReference type="Gene3D" id="3.40.50.880">
    <property type="match status" value="1"/>
</dbReference>
<proteinExistence type="inferred from homology"/>
<comment type="caution">
    <text evidence="7">The sequence shown here is derived from an EMBL/GenBank/DDBJ whole genome shotgun (WGS) entry which is preliminary data.</text>
</comment>
<dbReference type="Proteomes" id="UP001139336">
    <property type="component" value="Unassembled WGS sequence"/>
</dbReference>
<feature type="domain" description="Glutamine amidotransferase" evidence="5">
    <location>
        <begin position="5"/>
        <end position="182"/>
    </location>
</feature>
<dbReference type="InterPro" id="IPR006221">
    <property type="entry name" value="TrpG/PapA_dom"/>
</dbReference>
<evidence type="ECO:0000256" key="1">
    <source>
        <dbReference type="ARBA" id="ARBA00005970"/>
    </source>
</evidence>
<dbReference type="GO" id="GO:0000162">
    <property type="term" value="P:L-tryptophan biosynthetic process"/>
    <property type="evidence" value="ECO:0007669"/>
    <property type="project" value="TreeGrafter"/>
</dbReference>
<dbReference type="AlphaFoldDB" id="A0A9X1QPT0"/>
<evidence type="ECO:0000256" key="3">
    <source>
        <dbReference type="ARBA" id="ARBA00022679"/>
    </source>
</evidence>
<dbReference type="CDD" id="cd01743">
    <property type="entry name" value="GATase1_Anthranilate_Synthase"/>
    <property type="match status" value="1"/>
</dbReference>
<dbReference type="PANTHER" id="PTHR11236:SF18">
    <property type="entry name" value="AMINODEOXYCHORISMATE SYNTHASE"/>
    <property type="match status" value="1"/>
</dbReference>
<dbReference type="PANTHER" id="PTHR11236">
    <property type="entry name" value="AMINOBENZOATE/ANTHRANILATE SYNTHASE"/>
    <property type="match status" value="1"/>
</dbReference>
<dbReference type="PROSITE" id="PS51273">
    <property type="entry name" value="GATASE_TYPE_1"/>
    <property type="match status" value="1"/>
</dbReference>
<dbReference type="SUPFAM" id="SSF56322">
    <property type="entry name" value="ADC synthase"/>
    <property type="match status" value="1"/>
</dbReference>
<gene>
    <name evidence="7" type="ORF">L1O03_08030</name>
</gene>
<comment type="similarity">
    <text evidence="1">In the C-terminal section; belongs to the anthranilate synthase component I family.</text>
</comment>
<evidence type="ECO:0000313" key="8">
    <source>
        <dbReference type="Proteomes" id="UP001139336"/>
    </source>
</evidence>
<dbReference type="GO" id="GO:0046820">
    <property type="term" value="F:4-amino-4-deoxychorismate synthase activity"/>
    <property type="evidence" value="ECO:0007669"/>
    <property type="project" value="UniProtKB-EC"/>
</dbReference>
<sequence>MTRLLIVDNHDSFTYNIVEDCRHLGVEPLVIRNDDPAGLPLEDVGAIIISPGPGRADHPADTGLSAEALRSGLPVLGVCLGMQLMAVAAGGTLRTHPPHHGVLSSVEHDGSPLFDTIPSPMSVTRYHSWVVERPGEDMEVLARSEDGVIQALRHRRRPWWGVQFHPESISTPDGRTLLRNFLRLAGWPHVRAQRLPAREGWTAEALFCSLFAEREVAIWLDDSTGTGWSILADDGGPDARLLRLRGAPGEGGELDRELRAPWAGRRLLAEPDPDRLPFRFRPGWVGWLGYEAETGGEFLFVDRAILVGPGENPDIYAISLHEDEEWFADLRRHLAGPAPAAPGPARAPEPEPLRLRAREGREQYLAKIAAVQEAIRAGETYEACLTTQLRGRGEVGVEHYLRLRAHNPAPYGAYLRFGETQVLSTSPELFLRCARGELMSRPIKGTRPRSADPAELAAHPKDRAENRMITDLVRNDLARVCAPGSVRVPELFGVESFATVHQLVSTVVGQCRPGVDVVDALAAAFPGGSMTGAPKERTCEILAELEGEPRGVYSGCLGWLSGEGEAELAMTIRTLVANGRELSYGVGGAILDASDPEAEWEEVRTKCQALAPIARLDL</sequence>
<evidence type="ECO:0000259" key="5">
    <source>
        <dbReference type="Pfam" id="PF00117"/>
    </source>
</evidence>
<dbReference type="InterPro" id="IPR005801">
    <property type="entry name" value="ADC_synthase"/>
</dbReference>
<dbReference type="RefSeq" id="WP_236119264.1">
    <property type="nucleotide sequence ID" value="NZ_JAKGSI010000004.1"/>
</dbReference>
<dbReference type="InterPro" id="IPR017926">
    <property type="entry name" value="GATASE"/>
</dbReference>
<dbReference type="PRINTS" id="PR00096">
    <property type="entry name" value="GATASE"/>
</dbReference>
<dbReference type="InterPro" id="IPR029062">
    <property type="entry name" value="Class_I_gatase-like"/>
</dbReference>
<organism evidence="7 8">
    <name type="scientific">Corynebacterium uropygiale</name>
    <dbReference type="NCBI Taxonomy" id="1775911"/>
    <lineage>
        <taxon>Bacteria</taxon>
        <taxon>Bacillati</taxon>
        <taxon>Actinomycetota</taxon>
        <taxon>Actinomycetes</taxon>
        <taxon>Mycobacteriales</taxon>
        <taxon>Corynebacteriaceae</taxon>
        <taxon>Corynebacterium</taxon>
    </lineage>
</organism>
<protein>
    <recommendedName>
        <fullName evidence="2">aminodeoxychorismate synthase</fullName>
        <ecNumber evidence="2">2.6.1.85</ecNumber>
    </recommendedName>
</protein>
<name>A0A9X1QPT0_9CORY</name>
<evidence type="ECO:0000259" key="6">
    <source>
        <dbReference type="Pfam" id="PF00425"/>
    </source>
</evidence>
<dbReference type="Gene3D" id="3.60.120.10">
    <property type="entry name" value="Anthranilate synthase"/>
    <property type="match status" value="1"/>
</dbReference>
<dbReference type="Pfam" id="PF00117">
    <property type="entry name" value="GATase"/>
    <property type="match status" value="1"/>
</dbReference>
<dbReference type="InterPro" id="IPR019999">
    <property type="entry name" value="Anth_synth_I-like"/>
</dbReference>
<dbReference type="NCBIfam" id="TIGR00566">
    <property type="entry name" value="trpG_papA"/>
    <property type="match status" value="1"/>
</dbReference>
<dbReference type="SUPFAM" id="SSF52317">
    <property type="entry name" value="Class I glutamine amidotransferase-like"/>
    <property type="match status" value="1"/>
</dbReference>
<evidence type="ECO:0000313" key="7">
    <source>
        <dbReference type="EMBL" id="MCF4007119.1"/>
    </source>
</evidence>
<evidence type="ECO:0000256" key="4">
    <source>
        <dbReference type="ARBA" id="ARBA00022962"/>
    </source>
</evidence>